<dbReference type="RefSeq" id="WP_052048655.1">
    <property type="nucleotide sequence ID" value="NZ_JRNH01000031.1"/>
</dbReference>
<dbReference type="SUPFAM" id="SSF49401">
    <property type="entry name" value="Bacterial adhesins"/>
    <property type="match status" value="1"/>
</dbReference>
<dbReference type="PROSITE" id="PS50847">
    <property type="entry name" value="GRAM_POS_ANCHORING"/>
    <property type="match status" value="1"/>
</dbReference>
<evidence type="ECO:0000313" key="10">
    <source>
        <dbReference type="EMBL" id="KGF19598.1"/>
    </source>
</evidence>
<sequence length="701" mass="74932">MKTKKSRLGGLLLAMLLGAASLVGITPAQAAPDFTYPGAMSDVNVTFNGKDGGQARVDDEVKVTAKWNVPNGAQAGETFGMTLPKEFSNYGNGEFSVPDKETGETVANCKVTNEPAPTVTCTLTDFVNGKEDVGGELWFLATLDEQSDNNTADFIIDGKTVPVPIPGDGGIGPVGPGHAADDPYKYSARTKHGADVIAWGIQFPNTVAEDGTVTVTDAIVDNTEFERHKANNFDIEVEYRNVAEDGTFVEGEDWAPVDPADFETNIAEGSTNFTVTVKNVPTDKRVQYRILYWTKMDGKAFEGDVFKNTAKVNGKDAEATFTYTAIGGGTGSGKEYTRFSIAKAVEGNGADQVPAGTKYTVKYTAAGEEDTLELEAGEENRVNSKRYKIGTEFKITEVNLPEVDGIEWGDYEITGDGVTKNEDGSFSVTPATNEPAKLTLVNKAEKKVQNGNLSVTKAVTGDGADLVPADTEYNVKYSYELDGEEKSGTLTVKNGETVSLPEDVPAGTKVRLTEEKPADFETEDGKKVIYGEPKFFIGDELCDDILVTVEGDKTKEIKLENPTTVEEPEPEPSEEPTPEPSEEPEPSDEPTPEPSEEPTPEPSEEPTPEPSDEPTPEPSEEPTPEPSEEPTPEPSEEPTPEPSESETPAPEPTETDTPEEPGKKPGLASTGVENVAVGLGVALLLAAGGATLLVVRKRKNG</sequence>
<proteinExistence type="predicted"/>
<dbReference type="GO" id="GO:0007155">
    <property type="term" value="P:cell adhesion"/>
    <property type="evidence" value="ECO:0007669"/>
    <property type="project" value="InterPro"/>
</dbReference>
<feature type="signal peptide" evidence="8">
    <location>
        <begin position="1"/>
        <end position="30"/>
    </location>
</feature>
<feature type="transmembrane region" description="Helical" evidence="7">
    <location>
        <begin position="675"/>
        <end position="695"/>
    </location>
</feature>
<protein>
    <recommendedName>
        <fullName evidence="9">Gram-positive cocci surface proteins LPxTG domain-containing protein</fullName>
    </recommendedName>
</protein>
<dbReference type="Proteomes" id="UP000053528">
    <property type="component" value="Unassembled WGS sequence"/>
</dbReference>
<evidence type="ECO:0000256" key="7">
    <source>
        <dbReference type="SAM" id="Phobius"/>
    </source>
</evidence>
<dbReference type="InterPro" id="IPR046022">
    <property type="entry name" value="DUF5979"/>
</dbReference>
<gene>
    <name evidence="10" type="ORF">HMPREF2128_09355</name>
</gene>
<keyword evidence="7" id="KW-1133">Transmembrane helix</keyword>
<comment type="subcellular location">
    <subcellularLocation>
        <location evidence="1">Secreted</location>
        <location evidence="1">Cell wall</location>
        <topology evidence="1">Peptidoglycan-anchor</topology>
    </subcellularLocation>
</comment>
<keyword evidence="7" id="KW-0812">Transmembrane</keyword>
<evidence type="ECO:0000256" key="5">
    <source>
        <dbReference type="ARBA" id="ARBA00023088"/>
    </source>
</evidence>
<evidence type="ECO:0000313" key="11">
    <source>
        <dbReference type="Proteomes" id="UP000053528"/>
    </source>
</evidence>
<keyword evidence="7" id="KW-0472">Membrane</keyword>
<name>A0A095YBI2_9MICC</name>
<evidence type="ECO:0000256" key="1">
    <source>
        <dbReference type="ARBA" id="ARBA00004168"/>
    </source>
</evidence>
<dbReference type="EMBL" id="JRNH01000031">
    <property type="protein sequence ID" value="KGF19598.1"/>
    <property type="molecule type" value="Genomic_DNA"/>
</dbReference>
<dbReference type="InterPro" id="IPR011252">
    <property type="entry name" value="Fibrogen-bd_dom1"/>
</dbReference>
<evidence type="ECO:0000256" key="3">
    <source>
        <dbReference type="ARBA" id="ARBA00022525"/>
    </source>
</evidence>
<dbReference type="Gene3D" id="2.60.40.740">
    <property type="match status" value="1"/>
</dbReference>
<evidence type="ECO:0000256" key="2">
    <source>
        <dbReference type="ARBA" id="ARBA00022512"/>
    </source>
</evidence>
<dbReference type="Gene3D" id="2.60.40.1280">
    <property type="match status" value="1"/>
</dbReference>
<feature type="compositionally biased region" description="Acidic residues" evidence="6">
    <location>
        <begin position="566"/>
        <end position="639"/>
    </location>
</feature>
<evidence type="ECO:0000259" key="9">
    <source>
        <dbReference type="PROSITE" id="PS50847"/>
    </source>
</evidence>
<evidence type="ECO:0000256" key="8">
    <source>
        <dbReference type="SAM" id="SignalP"/>
    </source>
</evidence>
<dbReference type="InterPro" id="IPR008966">
    <property type="entry name" value="Adhesion_dom_sf"/>
</dbReference>
<dbReference type="Pfam" id="PF17961">
    <property type="entry name" value="Big_8"/>
    <property type="match status" value="1"/>
</dbReference>
<feature type="domain" description="Gram-positive cocci surface proteins LPxTG" evidence="9">
    <location>
        <begin position="667"/>
        <end position="701"/>
    </location>
</feature>
<comment type="caution">
    <text evidence="10">The sequence shown here is derived from an EMBL/GenBank/DDBJ whole genome shotgun (WGS) entry which is preliminary data.</text>
</comment>
<keyword evidence="2" id="KW-0134">Cell wall</keyword>
<evidence type="ECO:0000256" key="4">
    <source>
        <dbReference type="ARBA" id="ARBA00022729"/>
    </source>
</evidence>
<dbReference type="InterPro" id="IPR019931">
    <property type="entry name" value="LPXTG_anchor"/>
</dbReference>
<keyword evidence="4 8" id="KW-0732">Signal</keyword>
<feature type="chain" id="PRO_5001914961" description="Gram-positive cocci surface proteins LPxTG domain-containing protein" evidence="8">
    <location>
        <begin position="31"/>
        <end position="701"/>
    </location>
</feature>
<accession>A0A095YBI2</accession>
<organism evidence="10 11">
    <name type="scientific">Pseudoglutamicibacter albus DNF00011</name>
    <dbReference type="NCBI Taxonomy" id="1401063"/>
    <lineage>
        <taxon>Bacteria</taxon>
        <taxon>Bacillati</taxon>
        <taxon>Actinomycetota</taxon>
        <taxon>Actinomycetes</taxon>
        <taxon>Micrococcales</taxon>
        <taxon>Micrococcaceae</taxon>
        <taxon>Pseudoglutamicibacter</taxon>
    </lineage>
</organism>
<keyword evidence="5" id="KW-0572">Peptidoglycan-anchor</keyword>
<feature type="region of interest" description="Disordered" evidence="6">
    <location>
        <begin position="557"/>
        <end position="669"/>
    </location>
</feature>
<dbReference type="InterPro" id="IPR041171">
    <property type="entry name" value="SDR_Ig"/>
</dbReference>
<evidence type="ECO:0000256" key="6">
    <source>
        <dbReference type="SAM" id="MobiDB-lite"/>
    </source>
</evidence>
<reference evidence="10 11" key="1">
    <citation type="submission" date="2014-07" db="EMBL/GenBank/DDBJ databases">
        <authorList>
            <person name="McCorrison J."/>
            <person name="Sanka R."/>
            <person name="Torralba M."/>
            <person name="Gillis M."/>
            <person name="Haft D.H."/>
            <person name="Methe B."/>
            <person name="Sutton G."/>
            <person name="Nelson K.E."/>
        </authorList>
    </citation>
    <scope>NUCLEOTIDE SEQUENCE [LARGE SCALE GENOMIC DNA]</scope>
    <source>
        <strain evidence="10 11">DNF00011</strain>
    </source>
</reference>
<dbReference type="Pfam" id="PF19407">
    <property type="entry name" value="DUF5979"/>
    <property type="match status" value="2"/>
</dbReference>
<dbReference type="AlphaFoldDB" id="A0A095YBI2"/>
<keyword evidence="3" id="KW-0964">Secreted</keyword>